<dbReference type="InterPro" id="IPR007527">
    <property type="entry name" value="Znf_SWIM"/>
</dbReference>
<evidence type="ECO:0000313" key="8">
    <source>
        <dbReference type="Proteomes" id="UP000535937"/>
    </source>
</evidence>
<keyword evidence="2 7" id="KW-0067">ATP-binding</keyword>
<dbReference type="Gene3D" id="3.40.50.10810">
    <property type="entry name" value="Tandem AAA-ATPase domain"/>
    <property type="match status" value="1"/>
</dbReference>
<dbReference type="PROSITE" id="PS51192">
    <property type="entry name" value="HELICASE_ATP_BIND_1"/>
    <property type="match status" value="1"/>
</dbReference>
<evidence type="ECO:0000256" key="2">
    <source>
        <dbReference type="ARBA" id="ARBA00022806"/>
    </source>
</evidence>
<dbReference type="EMBL" id="JACHWZ010000022">
    <property type="protein sequence ID" value="MBB3062966.1"/>
    <property type="molecule type" value="Genomic_DNA"/>
</dbReference>
<keyword evidence="3" id="KW-0863">Zinc-finger</keyword>
<evidence type="ECO:0000259" key="6">
    <source>
        <dbReference type="PROSITE" id="PS51194"/>
    </source>
</evidence>
<dbReference type="InterPro" id="IPR000330">
    <property type="entry name" value="SNF2_N"/>
</dbReference>
<dbReference type="GO" id="GO:0008270">
    <property type="term" value="F:zinc ion binding"/>
    <property type="evidence" value="ECO:0007669"/>
    <property type="project" value="UniProtKB-KW"/>
</dbReference>
<feature type="domain" description="Helicase ATP-binding" evidence="5">
    <location>
        <begin position="614"/>
        <end position="774"/>
    </location>
</feature>
<accession>A0A7W4ZAV4</accession>
<dbReference type="InterPro" id="IPR038718">
    <property type="entry name" value="SNF2-like_sf"/>
</dbReference>
<organism evidence="7 8">
    <name type="scientific">Microbulbifer rhizosphaerae</name>
    <dbReference type="NCBI Taxonomy" id="1562603"/>
    <lineage>
        <taxon>Bacteria</taxon>
        <taxon>Pseudomonadati</taxon>
        <taxon>Pseudomonadota</taxon>
        <taxon>Gammaproteobacteria</taxon>
        <taxon>Cellvibrionales</taxon>
        <taxon>Microbulbiferaceae</taxon>
        <taxon>Microbulbifer</taxon>
    </lineage>
</organism>
<evidence type="ECO:0000259" key="4">
    <source>
        <dbReference type="PROSITE" id="PS50966"/>
    </source>
</evidence>
<dbReference type="InterPro" id="IPR027417">
    <property type="entry name" value="P-loop_NTPase"/>
</dbReference>
<dbReference type="Gene3D" id="3.40.50.300">
    <property type="entry name" value="P-loop containing nucleotide triphosphate hydrolases"/>
    <property type="match status" value="1"/>
</dbReference>
<dbReference type="CDD" id="cd18793">
    <property type="entry name" value="SF2_C_SNF"/>
    <property type="match status" value="1"/>
</dbReference>
<dbReference type="InterPro" id="IPR001650">
    <property type="entry name" value="Helicase_C-like"/>
</dbReference>
<keyword evidence="3" id="KW-0862">Zinc</keyword>
<dbReference type="Proteomes" id="UP000535937">
    <property type="component" value="Unassembled WGS sequence"/>
</dbReference>
<comment type="caution">
    <text evidence="7">The sequence shown here is derived from an EMBL/GenBank/DDBJ whole genome shotgun (WGS) entry which is preliminary data.</text>
</comment>
<dbReference type="Pfam" id="PF00176">
    <property type="entry name" value="SNF2-rel_dom"/>
    <property type="match status" value="1"/>
</dbReference>
<dbReference type="GO" id="GO:0016787">
    <property type="term" value="F:hydrolase activity"/>
    <property type="evidence" value="ECO:0007669"/>
    <property type="project" value="UniProtKB-KW"/>
</dbReference>
<keyword evidence="2 7" id="KW-0547">Nucleotide-binding</keyword>
<evidence type="ECO:0000313" key="7">
    <source>
        <dbReference type="EMBL" id="MBB3062966.1"/>
    </source>
</evidence>
<dbReference type="AlphaFoldDB" id="A0A7W4ZAV4"/>
<evidence type="ECO:0000259" key="5">
    <source>
        <dbReference type="PROSITE" id="PS51192"/>
    </source>
</evidence>
<keyword evidence="1" id="KW-0378">Hydrolase</keyword>
<keyword evidence="8" id="KW-1185">Reference proteome</keyword>
<dbReference type="PROSITE" id="PS51194">
    <property type="entry name" value="HELICASE_CTER"/>
    <property type="match status" value="1"/>
</dbReference>
<dbReference type="Pfam" id="PF00271">
    <property type="entry name" value="Helicase_C"/>
    <property type="match status" value="1"/>
</dbReference>
<dbReference type="SMART" id="SM00487">
    <property type="entry name" value="DEXDc"/>
    <property type="match status" value="1"/>
</dbReference>
<dbReference type="RefSeq" id="WP_183462720.1">
    <property type="nucleotide sequence ID" value="NZ_JACHWZ010000022.1"/>
</dbReference>
<keyword evidence="2 7" id="KW-0347">Helicase</keyword>
<dbReference type="InterPro" id="IPR014001">
    <property type="entry name" value="Helicase_ATP-bd"/>
</dbReference>
<feature type="domain" description="SWIM-type" evidence="4">
    <location>
        <begin position="58"/>
        <end position="92"/>
    </location>
</feature>
<evidence type="ECO:0000256" key="3">
    <source>
        <dbReference type="PROSITE-ProRule" id="PRU00325"/>
    </source>
</evidence>
<dbReference type="GO" id="GO:0004386">
    <property type="term" value="F:helicase activity"/>
    <property type="evidence" value="ECO:0007669"/>
    <property type="project" value="UniProtKB-KW"/>
</dbReference>
<gene>
    <name evidence="7" type="ORF">FHS09_003817</name>
</gene>
<feature type="domain" description="Helicase C-terminal" evidence="6">
    <location>
        <begin position="899"/>
        <end position="1046"/>
    </location>
</feature>
<dbReference type="SMART" id="SM00490">
    <property type="entry name" value="HELICc"/>
    <property type="match status" value="1"/>
</dbReference>
<evidence type="ECO:0000256" key="1">
    <source>
        <dbReference type="ARBA" id="ARBA00022801"/>
    </source>
</evidence>
<dbReference type="CDD" id="cd18012">
    <property type="entry name" value="DEXQc_arch_SWI2_SNF2"/>
    <property type="match status" value="1"/>
</dbReference>
<sequence>MPLPTVTRGAILAACGAGAFQRGQQYAEDQRVTDIRVDGEAGVIYSAVSGGDIYEQEIHLAPGQRQARISGYCDCPVGFNCKHVTAVLLTVMRQMESGNVSSGNFALSNWQRRLHAIGRASTPLPERRDRRVIYLFDRSADGGFQVSMRRVRRRKDGNWGKIESIPGNPWTYEGNEHLSPHDDTIVELLTNCGNADWDFAPKGRLGTLALAEILATGRAFLASSDLPVTAGGERRLAFTWDDNGSVEQTQLRVMLEDCAGECLAAATEPPHYLEPATGLCGVIDTPLTGEQILLLMQMPPVPEHSRLEMAQLLAEKLPANSLPLPVEQPASVAGEPVPLLRLARREPQGYLYASLHFLYGKYQVPAFPSRPTQIVETENQRLLLARDEDFESDAADELEGLGFTGYRLSAGDPGDIGFLLPDDEILPSPLRWQEFLERDADALRAQGWRVETDPSFQLNITRAESLSGELGEDSLGIQVNFGDEQLALLPLLVRALEYGDQLPEGGLMVELEPDQWLNIPSDWLRPVLDTLIELHEEPDLDADGRLKLHRHNLAPLTQLKDALGERELQWSGGEERRALARQLKNLKGVEAVAPPQGLNADLRHYQQEGLNWLGFLHRFRFGGILADDMGLGKTLQTLAFILHLKESGELPEAALIVAPTSLLGNWLHEAEKFTPGLRAVVSHGIDRKPKLRKLADCDLLITSYALAQRDADILAPHPFSLLVLDEAQAIKNPRAKVSQALRNYSAEQRLCLTGTPLENHLGEFWAQFDFLMPGLLGNDKSFNRLYRNPIEKHGEETRQRQLRNRTAPFMLRRTKGQVAGELPPKTEIVQTVTLGGGQQKLYQAVRASMEKEVRKLLQNKGLAKSHIQVLDALLKLRQICCDPALVKIPSAAKVKQSAKLEALLEMLEEMLAEGRKILLFSQFTSMLSIIERELNKRGIAHSKLTGRTRKRDEAIDRFQSGEVPLFLISLKAGGFGLNLTAADTVIHYDPWWNPAAENQATDRAHRIGQQKAVFVYKLIAEGTIEERIQQLQQRKQSLADALLSGEGAALSRLSGEEILELFR</sequence>
<dbReference type="InterPro" id="IPR049730">
    <property type="entry name" value="SNF2/RAD54-like_C"/>
</dbReference>
<dbReference type="PROSITE" id="PS50966">
    <property type="entry name" value="ZF_SWIM"/>
    <property type="match status" value="1"/>
</dbReference>
<dbReference type="GO" id="GO:0005524">
    <property type="term" value="F:ATP binding"/>
    <property type="evidence" value="ECO:0007669"/>
    <property type="project" value="InterPro"/>
</dbReference>
<proteinExistence type="predicted"/>
<reference evidence="7 8" key="1">
    <citation type="submission" date="2020-08" db="EMBL/GenBank/DDBJ databases">
        <title>Genomic Encyclopedia of Type Strains, Phase III (KMG-III): the genomes of soil and plant-associated and newly described type strains.</title>
        <authorList>
            <person name="Whitman W."/>
        </authorList>
    </citation>
    <scope>NUCLEOTIDE SEQUENCE [LARGE SCALE GENOMIC DNA]</scope>
    <source>
        <strain evidence="7 8">CECT 8799</strain>
    </source>
</reference>
<dbReference type="FunFam" id="3.40.50.300:FF:000533">
    <property type="entry name" value="Helicase, Snf2 family"/>
    <property type="match status" value="1"/>
</dbReference>
<name>A0A7W4ZAV4_9GAMM</name>
<dbReference type="PANTHER" id="PTHR10799">
    <property type="entry name" value="SNF2/RAD54 HELICASE FAMILY"/>
    <property type="match status" value="1"/>
</dbReference>
<keyword evidence="3" id="KW-0479">Metal-binding</keyword>
<protein>
    <submittedName>
        <fullName evidence="7">Superfamily II DNA or RNA helicase</fullName>
    </submittedName>
</protein>
<dbReference type="SUPFAM" id="SSF52540">
    <property type="entry name" value="P-loop containing nucleoside triphosphate hydrolases"/>
    <property type="match status" value="2"/>
</dbReference>